<reference evidence="6 7" key="1">
    <citation type="submission" date="2019-09" db="EMBL/GenBank/DDBJ databases">
        <authorList>
            <person name="Kevbrin V."/>
            <person name="Grouzdev D.S."/>
        </authorList>
    </citation>
    <scope>NUCLEOTIDE SEQUENCE [LARGE SCALE GENOMIC DNA]</scope>
    <source>
        <strain evidence="6 7">G-192</strain>
    </source>
</reference>
<dbReference type="Pfam" id="PF01520">
    <property type="entry name" value="Amidase_3"/>
    <property type="match status" value="1"/>
</dbReference>
<accession>A0A5M6ZN45</accession>
<dbReference type="EC" id="3.5.1.28" evidence="2"/>
<feature type="chain" id="PRO_5024313111" description="N-acetylmuramoyl-L-alanine amidase" evidence="4">
    <location>
        <begin position="24"/>
        <end position="409"/>
    </location>
</feature>
<evidence type="ECO:0000256" key="4">
    <source>
        <dbReference type="SAM" id="SignalP"/>
    </source>
</evidence>
<organism evidence="6 7">
    <name type="scientific">Alkalicaulis satelles</name>
    <dbReference type="NCBI Taxonomy" id="2609175"/>
    <lineage>
        <taxon>Bacteria</taxon>
        <taxon>Pseudomonadati</taxon>
        <taxon>Pseudomonadota</taxon>
        <taxon>Alphaproteobacteria</taxon>
        <taxon>Maricaulales</taxon>
        <taxon>Maricaulaceae</taxon>
        <taxon>Alkalicaulis</taxon>
    </lineage>
</organism>
<dbReference type="SUPFAM" id="SSF53187">
    <property type="entry name" value="Zn-dependent exopeptidases"/>
    <property type="match status" value="1"/>
</dbReference>
<comment type="catalytic activity">
    <reaction evidence="1">
        <text>Hydrolyzes the link between N-acetylmuramoyl residues and L-amino acid residues in certain cell-wall glycopeptides.</text>
        <dbReference type="EC" id="3.5.1.28"/>
    </reaction>
</comment>
<comment type="caution">
    <text evidence="6">The sequence shown here is derived from an EMBL/GenBank/DDBJ whole genome shotgun (WGS) entry which is preliminary data.</text>
</comment>
<dbReference type="InterPro" id="IPR050695">
    <property type="entry name" value="N-acetylmuramoyl_amidase_3"/>
</dbReference>
<sequence>MRTIAAMFLALTAALAGLAGAQASDITAVRFGEHEGHTRIVIETRTPVQSRAHTLSEPAPRLVVSFEDASWSVDGLDGGAGFGAGLVGVFRFDAAASHPRLVFTLTGPASIRQQMSLDPAGGGYRTVIDVEPVSAAAFASVSGFPQAPATLTELVVRDAGIDFTPAGCERIRVVIDPGHGGRDPGALARFGGMHEAGIALAAGLQLRDILNETGRYEVIMTRDRDVYVSLEDRVRIARQARADLFISLHADSAGGNAGPSGATIYSMNARAENRARSRAINEGNWVDVNRTEEVSRILVEMAISNKRSQSELFAEALRTEVGRTANLWRSTPMEANYAVLTDAEIPAVLFEMGFMTNREDSRRLNDVRERRRLMQAAAAAIDSHFSGCRAPGRTYWASGGSPASGASAR</sequence>
<feature type="signal peptide" evidence="4">
    <location>
        <begin position="1"/>
        <end position="23"/>
    </location>
</feature>
<evidence type="ECO:0000259" key="5">
    <source>
        <dbReference type="SMART" id="SM00646"/>
    </source>
</evidence>
<keyword evidence="3" id="KW-0378">Hydrolase</keyword>
<dbReference type="SMART" id="SM00646">
    <property type="entry name" value="Ami_3"/>
    <property type="match status" value="1"/>
</dbReference>
<dbReference type="RefSeq" id="WP_150021699.1">
    <property type="nucleotide sequence ID" value="NZ_VWOJ01000001.1"/>
</dbReference>
<feature type="domain" description="MurNAc-LAA" evidence="5">
    <location>
        <begin position="234"/>
        <end position="382"/>
    </location>
</feature>
<keyword evidence="4" id="KW-0732">Signal</keyword>
<dbReference type="InterPro" id="IPR002508">
    <property type="entry name" value="MurNAc-LAA_cat"/>
</dbReference>
<dbReference type="GO" id="GO:0030288">
    <property type="term" value="C:outer membrane-bounded periplasmic space"/>
    <property type="evidence" value="ECO:0007669"/>
    <property type="project" value="TreeGrafter"/>
</dbReference>
<evidence type="ECO:0000313" key="7">
    <source>
        <dbReference type="Proteomes" id="UP000325122"/>
    </source>
</evidence>
<dbReference type="GO" id="GO:0008745">
    <property type="term" value="F:N-acetylmuramoyl-L-alanine amidase activity"/>
    <property type="evidence" value="ECO:0007669"/>
    <property type="project" value="UniProtKB-EC"/>
</dbReference>
<evidence type="ECO:0000256" key="2">
    <source>
        <dbReference type="ARBA" id="ARBA00011901"/>
    </source>
</evidence>
<dbReference type="Gene3D" id="3.40.630.40">
    <property type="entry name" value="Zn-dependent exopeptidases"/>
    <property type="match status" value="1"/>
</dbReference>
<protein>
    <recommendedName>
        <fullName evidence="2">N-acetylmuramoyl-L-alanine amidase</fullName>
        <ecNumber evidence="2">3.5.1.28</ecNumber>
    </recommendedName>
</protein>
<dbReference type="AlphaFoldDB" id="A0A5M6ZN45"/>
<proteinExistence type="predicted"/>
<dbReference type="PANTHER" id="PTHR30404:SF0">
    <property type="entry name" value="N-ACETYLMURAMOYL-L-ALANINE AMIDASE AMIC"/>
    <property type="match status" value="1"/>
</dbReference>
<dbReference type="EMBL" id="VWOJ01000001">
    <property type="protein sequence ID" value="KAA5804668.1"/>
    <property type="molecule type" value="Genomic_DNA"/>
</dbReference>
<dbReference type="Proteomes" id="UP000325122">
    <property type="component" value="Unassembled WGS sequence"/>
</dbReference>
<dbReference type="GO" id="GO:0009253">
    <property type="term" value="P:peptidoglycan catabolic process"/>
    <property type="evidence" value="ECO:0007669"/>
    <property type="project" value="InterPro"/>
</dbReference>
<dbReference type="CDD" id="cd02696">
    <property type="entry name" value="MurNAc-LAA"/>
    <property type="match status" value="1"/>
</dbReference>
<evidence type="ECO:0000313" key="6">
    <source>
        <dbReference type="EMBL" id="KAA5804668.1"/>
    </source>
</evidence>
<dbReference type="PANTHER" id="PTHR30404">
    <property type="entry name" value="N-ACETYLMURAMOYL-L-ALANINE AMIDASE"/>
    <property type="match status" value="1"/>
</dbReference>
<name>A0A5M6ZN45_9PROT</name>
<dbReference type="Gene3D" id="2.60.40.3500">
    <property type="match status" value="1"/>
</dbReference>
<evidence type="ECO:0000256" key="3">
    <source>
        <dbReference type="ARBA" id="ARBA00022801"/>
    </source>
</evidence>
<evidence type="ECO:0000256" key="1">
    <source>
        <dbReference type="ARBA" id="ARBA00001561"/>
    </source>
</evidence>
<gene>
    <name evidence="6" type="ORF">F1654_01295</name>
</gene>
<keyword evidence="7" id="KW-1185">Reference proteome</keyword>